<evidence type="ECO:0008006" key="3">
    <source>
        <dbReference type="Google" id="ProtNLM"/>
    </source>
</evidence>
<evidence type="ECO:0000313" key="2">
    <source>
        <dbReference type="Proteomes" id="UP000005307"/>
    </source>
</evidence>
<keyword evidence="2" id="KW-1185">Reference proteome</keyword>
<name>M9RG96_9RHOB</name>
<accession>M9RG96</accession>
<protein>
    <recommendedName>
        <fullName evidence="3">Arylsulfatase</fullName>
    </recommendedName>
</protein>
<reference evidence="1 2" key="1">
    <citation type="journal article" date="2013" name="PLoS ONE">
        <title>Poles Apart: Arctic and Antarctic Octadecabacter strains Share High Genome Plasticity and a New Type of Xanthorhodopsin.</title>
        <authorList>
            <person name="Vollmers J."/>
            <person name="Voget S."/>
            <person name="Dietrich S."/>
            <person name="Gollnow K."/>
            <person name="Smits M."/>
            <person name="Meyer K."/>
            <person name="Brinkhoff T."/>
            <person name="Simon M."/>
            <person name="Daniel R."/>
        </authorList>
    </citation>
    <scope>NUCLEOTIDE SEQUENCE [LARGE SCALE GENOMIC DNA]</scope>
    <source>
        <strain evidence="1 2">307</strain>
    </source>
</reference>
<dbReference type="eggNOG" id="COG4126">
    <property type="taxonomic scope" value="Bacteria"/>
</dbReference>
<dbReference type="Proteomes" id="UP000005307">
    <property type="component" value="Chromosome"/>
</dbReference>
<gene>
    <name evidence="1" type="ORF">OAN307_c33270</name>
</gene>
<dbReference type="EMBL" id="CP003740">
    <property type="protein sequence ID" value="AGI68835.1"/>
    <property type="molecule type" value="Genomic_DNA"/>
</dbReference>
<organism evidence="1 2">
    <name type="scientific">Octadecabacter antarcticus 307</name>
    <dbReference type="NCBI Taxonomy" id="391626"/>
    <lineage>
        <taxon>Bacteria</taxon>
        <taxon>Pseudomonadati</taxon>
        <taxon>Pseudomonadota</taxon>
        <taxon>Alphaproteobacteria</taxon>
        <taxon>Rhodobacterales</taxon>
        <taxon>Roseobacteraceae</taxon>
        <taxon>Octadecabacter</taxon>
    </lineage>
</organism>
<dbReference type="AlphaFoldDB" id="M9RG96"/>
<dbReference type="STRING" id="391626.OAN307_c33270"/>
<dbReference type="KEGG" id="oat:OAN307_c33270"/>
<dbReference type="RefSeq" id="WP_015500812.1">
    <property type="nucleotide sequence ID" value="NC_020911.1"/>
</dbReference>
<evidence type="ECO:0000313" key="1">
    <source>
        <dbReference type="EMBL" id="AGI68835.1"/>
    </source>
</evidence>
<proteinExistence type="predicted"/>
<sequence length="195" mass="19969">MITCLHTAQAHVATFGTLLPDAKHVVRADLLDRAWADGVAALAVEVTALLRELAQSGPVLCTCSTLGPLVDSVGMDKIVRIDRPAMVAAVAHGGEVVVAICLESTRATTLALFDHVSAGRAVAKLVLCDAAWPYFEAGDLIGFANSIVSSVTGQGSRVLLAQASMAVAAPELEAQGITVFTTPVAAAQAVAALNV</sequence>
<dbReference type="HOGENOM" id="CLU_079356_1_0_5"/>